<reference evidence="1 2" key="1">
    <citation type="submission" date="2020-08" db="EMBL/GenBank/DDBJ databases">
        <title>Genomic Encyclopedia of Type Strains, Phase IV (KMG-IV): sequencing the most valuable type-strain genomes for metagenomic binning, comparative biology and taxonomic classification.</title>
        <authorList>
            <person name="Goeker M."/>
        </authorList>
    </citation>
    <scope>NUCLEOTIDE SEQUENCE [LARGE SCALE GENOMIC DNA]</scope>
    <source>
        <strain evidence="1 2">DSM 15743</strain>
    </source>
</reference>
<dbReference type="EMBL" id="JACIDC010000010">
    <property type="protein sequence ID" value="MBB4041301.1"/>
    <property type="molecule type" value="Genomic_DNA"/>
</dbReference>
<evidence type="ECO:0000313" key="2">
    <source>
        <dbReference type="Proteomes" id="UP000519439"/>
    </source>
</evidence>
<keyword evidence="2" id="KW-1185">Reference proteome</keyword>
<accession>A0A7W6IGY8</accession>
<proteinExistence type="predicted"/>
<name>A0A7W6IGY8_9HYPH</name>
<protein>
    <submittedName>
        <fullName evidence="1">Uncharacterized protein</fullName>
    </submittedName>
</protein>
<sequence>MLNEAPARIGSWRIINPMEDGRILQEGKRAQAKRNKA</sequence>
<dbReference type="AlphaFoldDB" id="A0A7W6IGY8"/>
<organism evidence="1 2">
    <name type="scientific">Microvirga flocculans</name>
    <dbReference type="NCBI Taxonomy" id="217168"/>
    <lineage>
        <taxon>Bacteria</taxon>
        <taxon>Pseudomonadati</taxon>
        <taxon>Pseudomonadota</taxon>
        <taxon>Alphaproteobacteria</taxon>
        <taxon>Hyphomicrobiales</taxon>
        <taxon>Methylobacteriaceae</taxon>
        <taxon>Microvirga</taxon>
    </lineage>
</organism>
<evidence type="ECO:0000313" key="1">
    <source>
        <dbReference type="EMBL" id="MBB4041301.1"/>
    </source>
</evidence>
<gene>
    <name evidence="1" type="ORF">GGR34_002971</name>
</gene>
<dbReference type="Proteomes" id="UP000519439">
    <property type="component" value="Unassembled WGS sequence"/>
</dbReference>
<comment type="caution">
    <text evidence="1">The sequence shown here is derived from an EMBL/GenBank/DDBJ whole genome shotgun (WGS) entry which is preliminary data.</text>
</comment>